<evidence type="ECO:0000256" key="2">
    <source>
        <dbReference type="SAM" id="MobiDB-lite"/>
    </source>
</evidence>
<feature type="region of interest" description="Disordered" evidence="2">
    <location>
        <begin position="1"/>
        <end position="21"/>
    </location>
</feature>
<name>A0AAV2HZR5_LYMST</name>
<sequence>MEDDVSEGTVTRDKDFENQTMELPPLPLFQVEVPEAVKKGENVLFTIHTTVPAEDRGLVVLRQFEDIEWLHHNLITSNNTDGVIIPPLPVKPQSDPRSAETMSRRQLGDNTKVLRGDQFEQDCKSVQKYLQLLLTHQTFGRDKTLASFLTDDEAPVRVRLNKGLMNRLTSVLDNARKANHKDVDEYFSTQRHFTNEFSKAIKEASSSYNKMLVAQWRLSSSCRLLATELTSCTAERDEGLVKVNRILKLLSDGCEDIAGCYDLKSIQGETTLGFYLDLMARYSDSLKEMHFRRTCALIDYESTEKTLEKAKPVKKAAAQEAFDNAKNVFETSSEKAKQEINCFTQIRLLNSSEALTKYAELQIKISQDCYSQLFHSRKTLLELQL</sequence>
<keyword evidence="5" id="KW-1185">Reference proteome</keyword>
<dbReference type="GO" id="GO:0035091">
    <property type="term" value="F:phosphatidylinositol binding"/>
    <property type="evidence" value="ECO:0007669"/>
    <property type="project" value="InterPro"/>
</dbReference>
<dbReference type="PANTHER" id="PTHR45850">
    <property type="entry name" value="SORTING NEXIN FAMILY MEMBER"/>
    <property type="match status" value="1"/>
</dbReference>
<organism evidence="4 5">
    <name type="scientific">Lymnaea stagnalis</name>
    <name type="common">Great pond snail</name>
    <name type="synonym">Helix stagnalis</name>
    <dbReference type="NCBI Taxonomy" id="6523"/>
    <lineage>
        <taxon>Eukaryota</taxon>
        <taxon>Metazoa</taxon>
        <taxon>Spiralia</taxon>
        <taxon>Lophotrochozoa</taxon>
        <taxon>Mollusca</taxon>
        <taxon>Gastropoda</taxon>
        <taxon>Heterobranchia</taxon>
        <taxon>Euthyneura</taxon>
        <taxon>Panpulmonata</taxon>
        <taxon>Hygrophila</taxon>
        <taxon>Lymnaeoidea</taxon>
        <taxon>Lymnaeidae</taxon>
        <taxon>Lymnaea</taxon>
    </lineage>
</organism>
<dbReference type="Pfam" id="PF00787">
    <property type="entry name" value="PX"/>
    <property type="match status" value="1"/>
</dbReference>
<evidence type="ECO:0000259" key="3">
    <source>
        <dbReference type="PROSITE" id="PS50195"/>
    </source>
</evidence>
<dbReference type="PANTHER" id="PTHR45850:SF2">
    <property type="entry name" value="SORTING NEXIN-5-LIKE"/>
    <property type="match status" value="1"/>
</dbReference>
<gene>
    <name evidence="4" type="ORF">GSLYS_00012783001</name>
</gene>
<evidence type="ECO:0000313" key="4">
    <source>
        <dbReference type="EMBL" id="CAL1538962.1"/>
    </source>
</evidence>
<dbReference type="AlphaFoldDB" id="A0AAV2HZR5"/>
<feature type="domain" description="PX" evidence="3">
    <location>
        <begin position="1"/>
        <end position="156"/>
    </location>
</feature>
<dbReference type="PROSITE" id="PS50195">
    <property type="entry name" value="PX"/>
    <property type="match status" value="1"/>
</dbReference>
<dbReference type="InterPro" id="IPR001683">
    <property type="entry name" value="PX_dom"/>
</dbReference>
<dbReference type="EMBL" id="CAXITT010000319">
    <property type="protein sequence ID" value="CAL1538962.1"/>
    <property type="molecule type" value="Genomic_DNA"/>
</dbReference>
<protein>
    <recommendedName>
        <fullName evidence="3">PX domain-containing protein</fullName>
    </recommendedName>
</protein>
<dbReference type="SUPFAM" id="SSF64268">
    <property type="entry name" value="PX domain"/>
    <property type="match status" value="1"/>
</dbReference>
<dbReference type="SUPFAM" id="SSF103657">
    <property type="entry name" value="BAR/IMD domain-like"/>
    <property type="match status" value="1"/>
</dbReference>
<dbReference type="Gene3D" id="3.30.1520.10">
    <property type="entry name" value="Phox-like domain"/>
    <property type="match status" value="1"/>
</dbReference>
<comment type="caution">
    <text evidence="4">The sequence shown here is derived from an EMBL/GenBank/DDBJ whole genome shotgun (WGS) entry which is preliminary data.</text>
</comment>
<comment type="similarity">
    <text evidence="1">Belongs to the sorting nexin family.</text>
</comment>
<dbReference type="Proteomes" id="UP001497497">
    <property type="component" value="Unassembled WGS sequence"/>
</dbReference>
<evidence type="ECO:0000313" key="5">
    <source>
        <dbReference type="Proteomes" id="UP001497497"/>
    </source>
</evidence>
<accession>A0AAV2HZR5</accession>
<proteinExistence type="inferred from homology"/>
<reference evidence="4 5" key="1">
    <citation type="submission" date="2024-04" db="EMBL/GenBank/DDBJ databases">
        <authorList>
            <consortium name="Genoscope - CEA"/>
            <person name="William W."/>
        </authorList>
    </citation>
    <scope>NUCLEOTIDE SEQUENCE [LARGE SCALE GENOMIC DNA]</scope>
</reference>
<dbReference type="Gene3D" id="1.20.1270.60">
    <property type="entry name" value="Arfaptin homology (AH) domain/BAR domain"/>
    <property type="match status" value="1"/>
</dbReference>
<dbReference type="InterPro" id="IPR036871">
    <property type="entry name" value="PX_dom_sf"/>
</dbReference>
<dbReference type="InterPro" id="IPR027267">
    <property type="entry name" value="AH/BAR_dom_sf"/>
</dbReference>
<evidence type="ECO:0000256" key="1">
    <source>
        <dbReference type="ARBA" id="ARBA00010883"/>
    </source>
</evidence>